<organism evidence="6 7">
    <name type="scientific">Acanthamoeba castellanii (strain ATCC 30010 / Neff)</name>
    <dbReference type="NCBI Taxonomy" id="1257118"/>
    <lineage>
        <taxon>Eukaryota</taxon>
        <taxon>Amoebozoa</taxon>
        <taxon>Discosea</taxon>
        <taxon>Longamoebia</taxon>
        <taxon>Centramoebida</taxon>
        <taxon>Acanthamoebidae</taxon>
        <taxon>Acanthamoeba</taxon>
    </lineage>
</organism>
<dbReference type="InterPro" id="IPR007274">
    <property type="entry name" value="Cop_transporter"/>
</dbReference>
<dbReference type="AlphaFoldDB" id="L8GGD7"/>
<keyword evidence="5" id="KW-0187">Copper transport</keyword>
<keyword evidence="5" id="KW-0406">Ion transport</keyword>
<keyword evidence="5" id="KW-0186">Copper</keyword>
<comment type="similarity">
    <text evidence="5">Belongs to the copper transporter (Ctr) (TC 1.A.56) family. SLC31A subfamily.</text>
</comment>
<keyword evidence="2 5" id="KW-0812">Transmembrane</keyword>
<evidence type="ECO:0000256" key="4">
    <source>
        <dbReference type="ARBA" id="ARBA00023136"/>
    </source>
</evidence>
<dbReference type="OrthoDB" id="73901at2759"/>
<comment type="subcellular location">
    <subcellularLocation>
        <location evidence="1 5">Membrane</location>
        <topology evidence="1 5">Multi-pass membrane protein</topology>
    </subcellularLocation>
</comment>
<dbReference type="PANTHER" id="PTHR12483">
    <property type="entry name" value="SOLUTE CARRIER FAMILY 31 COPPER TRANSPORTERS"/>
    <property type="match status" value="1"/>
</dbReference>
<evidence type="ECO:0000256" key="2">
    <source>
        <dbReference type="ARBA" id="ARBA00022692"/>
    </source>
</evidence>
<proteinExistence type="inferred from homology"/>
<dbReference type="GO" id="GO:0005886">
    <property type="term" value="C:plasma membrane"/>
    <property type="evidence" value="ECO:0007669"/>
    <property type="project" value="TreeGrafter"/>
</dbReference>
<feature type="transmembrane region" description="Helical" evidence="5">
    <location>
        <begin position="26"/>
        <end position="46"/>
    </location>
</feature>
<name>L8GGD7_ACACF</name>
<evidence type="ECO:0000256" key="5">
    <source>
        <dbReference type="RuleBase" id="RU367022"/>
    </source>
</evidence>
<evidence type="ECO:0000256" key="3">
    <source>
        <dbReference type="ARBA" id="ARBA00022989"/>
    </source>
</evidence>
<evidence type="ECO:0000313" key="7">
    <source>
        <dbReference type="Proteomes" id="UP000011083"/>
    </source>
</evidence>
<dbReference type="Proteomes" id="UP000011083">
    <property type="component" value="Unassembled WGS sequence"/>
</dbReference>
<protein>
    <recommendedName>
        <fullName evidence="5">Copper transport protein</fullName>
    </recommendedName>
</protein>
<dbReference type="GeneID" id="14912431"/>
<reference evidence="6 7" key="1">
    <citation type="journal article" date="2013" name="Genome Biol.">
        <title>Genome of Acanthamoeba castellanii highlights extensive lateral gene transfer and early evolution of tyrosine kinase signaling.</title>
        <authorList>
            <person name="Clarke M."/>
            <person name="Lohan A.J."/>
            <person name="Liu B."/>
            <person name="Lagkouvardos I."/>
            <person name="Roy S."/>
            <person name="Zafar N."/>
            <person name="Bertelli C."/>
            <person name="Schilde C."/>
            <person name="Kianianmomeni A."/>
            <person name="Burglin T.R."/>
            <person name="Frech C."/>
            <person name="Turcotte B."/>
            <person name="Kopec K.O."/>
            <person name="Synnott J.M."/>
            <person name="Choo C."/>
            <person name="Paponov I."/>
            <person name="Finkler A."/>
            <person name="Soon Heng Tan C."/>
            <person name="Hutchins A.P."/>
            <person name="Weinmeier T."/>
            <person name="Rattei T."/>
            <person name="Chu J.S."/>
            <person name="Gimenez G."/>
            <person name="Irimia M."/>
            <person name="Rigden D.J."/>
            <person name="Fitzpatrick D.A."/>
            <person name="Lorenzo-Morales J."/>
            <person name="Bateman A."/>
            <person name="Chiu C.H."/>
            <person name="Tang P."/>
            <person name="Hegemann P."/>
            <person name="Fromm H."/>
            <person name="Raoult D."/>
            <person name="Greub G."/>
            <person name="Miranda-Saavedra D."/>
            <person name="Chen N."/>
            <person name="Nash P."/>
            <person name="Ginger M.L."/>
            <person name="Horn M."/>
            <person name="Schaap P."/>
            <person name="Caler L."/>
            <person name="Loftus B."/>
        </authorList>
    </citation>
    <scope>NUCLEOTIDE SEQUENCE [LARGE SCALE GENOMIC DNA]</scope>
    <source>
        <strain evidence="6 7">Neff</strain>
    </source>
</reference>
<keyword evidence="3 5" id="KW-1133">Transmembrane helix</keyword>
<accession>L8GGD7</accession>
<dbReference type="RefSeq" id="XP_004333937.1">
    <property type="nucleotide sequence ID" value="XM_004333889.1"/>
</dbReference>
<sequence>MSMPMYFQWSTEVTVLFEQWHVESPGWYTVTAVAIFLVGLFYEWLITFRQGYEQRMHSKRLEEELKIQCDDDLYDVQASQPLKKLLRLTPQHQCAPLSFSYPRLLDERTSLRNRTPSGAGYFLFARLRRNVVINEAGCH</sequence>
<keyword evidence="5" id="KW-0813">Transport</keyword>
<dbReference type="VEuPathDB" id="AmoebaDB:ACA1_399620"/>
<dbReference type="EMBL" id="KB008145">
    <property type="protein sequence ID" value="ELR11924.1"/>
    <property type="molecule type" value="Genomic_DNA"/>
</dbReference>
<gene>
    <name evidence="6" type="ORF">ACA1_399620</name>
</gene>
<dbReference type="KEGG" id="acan:ACA1_399620"/>
<keyword evidence="7" id="KW-1185">Reference proteome</keyword>
<dbReference type="Pfam" id="PF04145">
    <property type="entry name" value="Ctr"/>
    <property type="match status" value="1"/>
</dbReference>
<dbReference type="GO" id="GO:0005375">
    <property type="term" value="F:copper ion transmembrane transporter activity"/>
    <property type="evidence" value="ECO:0007669"/>
    <property type="project" value="UniProtKB-UniRule"/>
</dbReference>
<evidence type="ECO:0000256" key="1">
    <source>
        <dbReference type="ARBA" id="ARBA00004141"/>
    </source>
</evidence>
<keyword evidence="4 5" id="KW-0472">Membrane</keyword>
<evidence type="ECO:0000313" key="6">
    <source>
        <dbReference type="EMBL" id="ELR11924.1"/>
    </source>
</evidence>
<dbReference type="PANTHER" id="PTHR12483:SF27">
    <property type="entry name" value="COPPER TRANSPORT PROTEIN CTR1"/>
    <property type="match status" value="1"/>
</dbReference>